<keyword evidence="4" id="KW-1185">Reference proteome</keyword>
<sequence>MDLNLAGKTALVMASSQGLGKAVATELVREGTNVMISSRNTEKLRKVQEELNAIGKGKVSFYPADITKKEDIQQLVKETKRVFGSIDILINNAGGPPTGSFEEFSDEDWENSFQLNLLSYIRAIREVLPDLKENGGKIINIASSSIKQPISGLILSNTFRLGVLGLSKTLAEELGPYNILVNTVAPGRIATDRIAMLDEIIAKKQNVSKEEIAKKTQESIPLGRYGTPEEFAKFVVFLVSDVNSYVTGSALMIDGGSVKAI</sequence>
<dbReference type="GO" id="GO:0016491">
    <property type="term" value="F:oxidoreductase activity"/>
    <property type="evidence" value="ECO:0007669"/>
    <property type="project" value="UniProtKB-KW"/>
</dbReference>
<dbReference type="Gene3D" id="3.40.50.720">
    <property type="entry name" value="NAD(P)-binding Rossmann-like Domain"/>
    <property type="match status" value="1"/>
</dbReference>
<dbReference type="EMBL" id="FSRN01000001">
    <property type="protein sequence ID" value="SIO01318.1"/>
    <property type="molecule type" value="Genomic_DNA"/>
</dbReference>
<dbReference type="Pfam" id="PF13561">
    <property type="entry name" value="adh_short_C2"/>
    <property type="match status" value="1"/>
</dbReference>
<dbReference type="Proteomes" id="UP000184758">
    <property type="component" value="Unassembled WGS sequence"/>
</dbReference>
<dbReference type="RefSeq" id="WP_034547754.1">
    <property type="nucleotide sequence ID" value="NZ_FSRN01000001.1"/>
</dbReference>
<evidence type="ECO:0000256" key="2">
    <source>
        <dbReference type="ARBA" id="ARBA00023002"/>
    </source>
</evidence>
<dbReference type="STRING" id="28230.SAMN05878443_0964"/>
<protein>
    <submittedName>
        <fullName evidence="3">3-oxoacyl-[acyl-carrier protein] reductase</fullName>
    </submittedName>
</protein>
<dbReference type="InterPro" id="IPR050259">
    <property type="entry name" value="SDR"/>
</dbReference>
<dbReference type="PRINTS" id="PR00080">
    <property type="entry name" value="SDRFAMILY"/>
</dbReference>
<comment type="similarity">
    <text evidence="1">Belongs to the short-chain dehydrogenases/reductases (SDR) family.</text>
</comment>
<evidence type="ECO:0000313" key="3">
    <source>
        <dbReference type="EMBL" id="SIO01318.1"/>
    </source>
</evidence>
<dbReference type="InterPro" id="IPR002347">
    <property type="entry name" value="SDR_fam"/>
</dbReference>
<dbReference type="PANTHER" id="PTHR42879">
    <property type="entry name" value="3-OXOACYL-(ACYL-CARRIER-PROTEIN) REDUCTASE"/>
    <property type="match status" value="1"/>
</dbReference>
<keyword evidence="2" id="KW-0560">Oxidoreductase</keyword>
<organism evidence="3 4">
    <name type="scientific">Carnobacterium alterfunditum</name>
    <dbReference type="NCBI Taxonomy" id="28230"/>
    <lineage>
        <taxon>Bacteria</taxon>
        <taxon>Bacillati</taxon>
        <taxon>Bacillota</taxon>
        <taxon>Bacilli</taxon>
        <taxon>Lactobacillales</taxon>
        <taxon>Carnobacteriaceae</taxon>
        <taxon>Carnobacterium</taxon>
    </lineage>
</organism>
<dbReference type="eggNOG" id="COG1028">
    <property type="taxonomic scope" value="Bacteria"/>
</dbReference>
<proteinExistence type="inferred from homology"/>
<dbReference type="OrthoDB" id="9804774at2"/>
<gene>
    <name evidence="3" type="ORF">SAMN05878443_0964</name>
</gene>
<evidence type="ECO:0000256" key="1">
    <source>
        <dbReference type="ARBA" id="ARBA00006484"/>
    </source>
</evidence>
<dbReference type="GO" id="GO:0008206">
    <property type="term" value="P:bile acid metabolic process"/>
    <property type="evidence" value="ECO:0007669"/>
    <property type="project" value="UniProtKB-ARBA"/>
</dbReference>
<accession>A0A1N6G1C2</accession>
<dbReference type="PANTHER" id="PTHR42879:SF6">
    <property type="entry name" value="NADPH-DEPENDENT REDUCTASE BACG"/>
    <property type="match status" value="1"/>
</dbReference>
<name>A0A1N6G1C2_9LACT</name>
<dbReference type="CDD" id="cd05344">
    <property type="entry name" value="BKR_like_SDR_like"/>
    <property type="match status" value="1"/>
</dbReference>
<dbReference type="SUPFAM" id="SSF51735">
    <property type="entry name" value="NAD(P)-binding Rossmann-fold domains"/>
    <property type="match status" value="1"/>
</dbReference>
<dbReference type="AlphaFoldDB" id="A0A1N6G1C2"/>
<reference evidence="4" key="1">
    <citation type="submission" date="2016-11" db="EMBL/GenBank/DDBJ databases">
        <authorList>
            <person name="Varghese N."/>
            <person name="Submissions S."/>
        </authorList>
    </citation>
    <scope>NUCLEOTIDE SEQUENCE [LARGE SCALE GENOMIC DNA]</scope>
    <source>
        <strain evidence="4">313</strain>
    </source>
</reference>
<evidence type="ECO:0000313" key="4">
    <source>
        <dbReference type="Proteomes" id="UP000184758"/>
    </source>
</evidence>
<dbReference type="InterPro" id="IPR036291">
    <property type="entry name" value="NAD(P)-bd_dom_sf"/>
</dbReference>
<dbReference type="FunFam" id="3.40.50.720:FF:000084">
    <property type="entry name" value="Short-chain dehydrogenase reductase"/>
    <property type="match status" value="1"/>
</dbReference>
<dbReference type="PRINTS" id="PR00081">
    <property type="entry name" value="GDHRDH"/>
</dbReference>